<keyword evidence="3" id="KW-1185">Reference proteome</keyword>
<sequence>MQGAVDSTNMPYNATYPADVDPPPESPPPTYAQATGSPERRGIYSRVRTRIRSLSHSGPRPQPRNDPAHASVPQMPQHILDQLYALGQLPSFVVQRSQISPDAMFDSSRSSSHSPSFPMPHRDSNVAPSREGSVDSQPDITFPEPEFPQEITFPVPEISDSAYADVLARNVAPLNIRPKSYHNTPDSTADDDTPAFPPPSLTHVRIKSELRSKASIYLSLAIGPQQSERYKRFEEYMNALASNARRHPLANANTTCDEKTALAFDTLYHKPSFYFKELSIVLRHTIVRGGIFHGQDAFRAVLGHLTHLLPSFRTVTVRFEAEGDIEADSLDDPYSDFQGCFTGLQRLCLLFHGGTDNLIARLSAFPLHSLQKLLLTGKMSEADVIWILSQPRPHRLNKLSVRTLLYDGDLEQPLSPKQRRKLKWPERLIITAQRVPTFLGIVPRKCEFTLKLPAADAAVQRLFDGEVMPRWTLIVDPRIGGEDSV</sequence>
<feature type="region of interest" description="Disordered" evidence="1">
    <location>
        <begin position="178"/>
        <end position="197"/>
    </location>
</feature>
<dbReference type="AlphaFoldDB" id="D8QKY2"/>
<feature type="compositionally biased region" description="Pro residues" evidence="1">
    <location>
        <begin position="20"/>
        <end position="30"/>
    </location>
</feature>
<dbReference type="OrthoDB" id="10298862at2759"/>
<feature type="region of interest" description="Disordered" evidence="1">
    <location>
        <begin position="103"/>
        <end position="137"/>
    </location>
</feature>
<feature type="region of interest" description="Disordered" evidence="1">
    <location>
        <begin position="1"/>
        <end position="72"/>
    </location>
</feature>
<feature type="compositionally biased region" description="Low complexity" evidence="1">
    <location>
        <begin position="103"/>
        <end position="116"/>
    </location>
</feature>
<dbReference type="InParanoid" id="D8QKY2"/>
<accession>D8QKY2</accession>
<organism evidence="3">
    <name type="scientific">Schizophyllum commune (strain H4-8 / FGSC 9210)</name>
    <name type="common">Split gill fungus</name>
    <dbReference type="NCBI Taxonomy" id="578458"/>
    <lineage>
        <taxon>Eukaryota</taxon>
        <taxon>Fungi</taxon>
        <taxon>Dikarya</taxon>
        <taxon>Basidiomycota</taxon>
        <taxon>Agaricomycotina</taxon>
        <taxon>Agaricomycetes</taxon>
        <taxon>Agaricomycetidae</taxon>
        <taxon>Agaricales</taxon>
        <taxon>Schizophyllaceae</taxon>
        <taxon>Schizophyllum</taxon>
    </lineage>
</organism>
<dbReference type="GeneID" id="9593053"/>
<evidence type="ECO:0000313" key="2">
    <source>
        <dbReference type="EMBL" id="EFI91510.1"/>
    </source>
</evidence>
<protein>
    <submittedName>
        <fullName evidence="2">Uncharacterized protein</fullName>
    </submittedName>
</protein>
<name>D8QKY2_SCHCM</name>
<evidence type="ECO:0000256" key="1">
    <source>
        <dbReference type="SAM" id="MobiDB-lite"/>
    </source>
</evidence>
<feature type="compositionally biased region" description="Polar residues" evidence="1">
    <location>
        <begin position="1"/>
        <end position="12"/>
    </location>
</feature>
<evidence type="ECO:0000313" key="3">
    <source>
        <dbReference type="Proteomes" id="UP000007431"/>
    </source>
</evidence>
<dbReference type="HOGENOM" id="CLU_562785_0_0_1"/>
<dbReference type="KEGG" id="scm:SCHCO_02593921"/>
<dbReference type="EMBL" id="GL377317">
    <property type="protein sequence ID" value="EFI91510.1"/>
    <property type="molecule type" value="Genomic_DNA"/>
</dbReference>
<dbReference type="RefSeq" id="XP_003026413.1">
    <property type="nucleotide sequence ID" value="XM_003026367.1"/>
</dbReference>
<gene>
    <name evidence="2" type="ORF">SCHCODRAFT_114497</name>
</gene>
<dbReference type="VEuPathDB" id="FungiDB:SCHCODRAFT_02593921"/>
<dbReference type="Proteomes" id="UP000007431">
    <property type="component" value="Unassembled WGS sequence"/>
</dbReference>
<proteinExistence type="predicted"/>
<reference evidence="2 3" key="1">
    <citation type="journal article" date="2010" name="Nat. Biotechnol.">
        <title>Genome sequence of the model mushroom Schizophyllum commune.</title>
        <authorList>
            <person name="Ohm R.A."/>
            <person name="de Jong J.F."/>
            <person name="Lugones L.G."/>
            <person name="Aerts A."/>
            <person name="Kothe E."/>
            <person name="Stajich J.E."/>
            <person name="de Vries R.P."/>
            <person name="Record E."/>
            <person name="Levasseur A."/>
            <person name="Baker S.E."/>
            <person name="Bartholomew K.A."/>
            <person name="Coutinho P.M."/>
            <person name="Erdmann S."/>
            <person name="Fowler T.J."/>
            <person name="Gathman A.C."/>
            <person name="Lombard V."/>
            <person name="Henrissat B."/>
            <person name="Knabe N."/>
            <person name="Kuees U."/>
            <person name="Lilly W.W."/>
            <person name="Lindquist E."/>
            <person name="Lucas S."/>
            <person name="Magnuson J.K."/>
            <person name="Piumi F."/>
            <person name="Raudaskoski M."/>
            <person name="Salamov A."/>
            <person name="Schmutz J."/>
            <person name="Schwarze F.W.M.R."/>
            <person name="vanKuyk P.A."/>
            <person name="Horton J.S."/>
            <person name="Grigoriev I.V."/>
            <person name="Woesten H.A.B."/>
        </authorList>
    </citation>
    <scope>NUCLEOTIDE SEQUENCE [LARGE SCALE GENOMIC DNA]</scope>
    <source>
        <strain evidence="3">H4-8 / FGSC 9210</strain>
    </source>
</reference>
<feature type="non-terminal residue" evidence="2">
    <location>
        <position position="485"/>
    </location>
</feature>